<accession>A0A934W333</accession>
<evidence type="ECO:0000313" key="3">
    <source>
        <dbReference type="Proteomes" id="UP000636458"/>
    </source>
</evidence>
<sequence>MTTPQQASASGQSAPGTSATILGRALIYGLILAVGIAVVGSIIGYAIAGTSGLLSALIGAVVTALFMGFTAVSILVAARVTGNDASSVLFFGVILGFWLLKFVVFIVIVILLRGAPFVQPMIMFIAILVAVIGSLTVDVLAFVRTRVPYVDDAAAAGENGTISPK</sequence>
<dbReference type="EMBL" id="JAEPES010000002">
    <property type="protein sequence ID" value="MBK4347491.1"/>
    <property type="molecule type" value="Genomic_DNA"/>
</dbReference>
<dbReference type="AlphaFoldDB" id="A0A934W333"/>
<keyword evidence="3" id="KW-1185">Reference proteome</keyword>
<comment type="caution">
    <text evidence="2">The sequence shown here is derived from an EMBL/GenBank/DDBJ whole genome shotgun (WGS) entry which is preliminary data.</text>
</comment>
<gene>
    <name evidence="2" type="ORF">IV501_07590</name>
</gene>
<reference evidence="2" key="1">
    <citation type="submission" date="2021-01" db="EMBL/GenBank/DDBJ databases">
        <title>Lacisediminihabitans sp. nov. strain G11-30, isolated from Antarctic Soil.</title>
        <authorList>
            <person name="Li J."/>
        </authorList>
    </citation>
    <scope>NUCLEOTIDE SEQUENCE</scope>
    <source>
        <strain evidence="2">G11-30</strain>
    </source>
</reference>
<keyword evidence="1" id="KW-0812">Transmembrane</keyword>
<keyword evidence="1" id="KW-1133">Transmembrane helix</keyword>
<keyword evidence="1" id="KW-0472">Membrane</keyword>
<evidence type="ECO:0000256" key="1">
    <source>
        <dbReference type="SAM" id="Phobius"/>
    </source>
</evidence>
<name>A0A934W333_9MICO</name>
<dbReference type="Proteomes" id="UP000636458">
    <property type="component" value="Unassembled WGS sequence"/>
</dbReference>
<evidence type="ECO:0000313" key="2">
    <source>
        <dbReference type="EMBL" id="MBK4347491.1"/>
    </source>
</evidence>
<organism evidence="2 3">
    <name type="scientific">Lacisediminihabitans changchengi</name>
    <dbReference type="NCBI Taxonomy" id="2787634"/>
    <lineage>
        <taxon>Bacteria</taxon>
        <taxon>Bacillati</taxon>
        <taxon>Actinomycetota</taxon>
        <taxon>Actinomycetes</taxon>
        <taxon>Micrococcales</taxon>
        <taxon>Microbacteriaceae</taxon>
        <taxon>Lacisediminihabitans</taxon>
    </lineage>
</organism>
<evidence type="ECO:0008006" key="4">
    <source>
        <dbReference type="Google" id="ProtNLM"/>
    </source>
</evidence>
<feature type="transmembrane region" description="Helical" evidence="1">
    <location>
        <begin position="88"/>
        <end position="115"/>
    </location>
</feature>
<proteinExistence type="predicted"/>
<feature type="transmembrane region" description="Helical" evidence="1">
    <location>
        <begin position="121"/>
        <end position="143"/>
    </location>
</feature>
<dbReference type="RefSeq" id="WP_200555836.1">
    <property type="nucleotide sequence ID" value="NZ_JAEPES010000002.1"/>
</dbReference>
<protein>
    <recommendedName>
        <fullName evidence="4">ATP synthase protein I</fullName>
    </recommendedName>
</protein>
<feature type="transmembrane region" description="Helical" evidence="1">
    <location>
        <begin position="53"/>
        <end position="76"/>
    </location>
</feature>
<feature type="transmembrane region" description="Helical" evidence="1">
    <location>
        <begin position="25"/>
        <end position="47"/>
    </location>
</feature>